<evidence type="ECO:0000256" key="6">
    <source>
        <dbReference type="SAM" id="Phobius"/>
    </source>
</evidence>
<dbReference type="OrthoDB" id="7429767at2759"/>
<comment type="caution">
    <text evidence="8">The sequence shown here is derived from an EMBL/GenBank/DDBJ whole genome shotgun (WGS) entry which is preliminary data.</text>
</comment>
<dbReference type="GO" id="GO:0140359">
    <property type="term" value="F:ABC-type transporter activity"/>
    <property type="evidence" value="ECO:0007669"/>
    <property type="project" value="InterPro"/>
</dbReference>
<evidence type="ECO:0000256" key="3">
    <source>
        <dbReference type="ARBA" id="ARBA00022741"/>
    </source>
</evidence>
<feature type="transmembrane region" description="Helical" evidence="6">
    <location>
        <begin position="301"/>
        <end position="327"/>
    </location>
</feature>
<dbReference type="InterPro" id="IPR027417">
    <property type="entry name" value="P-loop_NTPase"/>
</dbReference>
<feature type="transmembrane region" description="Helical" evidence="6">
    <location>
        <begin position="263"/>
        <end position="289"/>
    </location>
</feature>
<evidence type="ECO:0000259" key="7">
    <source>
        <dbReference type="PROSITE" id="PS50893"/>
    </source>
</evidence>
<dbReference type="GO" id="GO:0005524">
    <property type="term" value="F:ATP binding"/>
    <property type="evidence" value="ECO:0007669"/>
    <property type="project" value="UniProtKB-KW"/>
</dbReference>
<dbReference type="PROSITE" id="PS50893">
    <property type="entry name" value="ABC_TRANSPORTER_2"/>
    <property type="match status" value="1"/>
</dbReference>
<dbReference type="Proteomes" id="UP000179807">
    <property type="component" value="Unassembled WGS sequence"/>
</dbReference>
<feature type="region of interest" description="Disordered" evidence="5">
    <location>
        <begin position="455"/>
        <end position="474"/>
    </location>
</feature>
<name>A0A1J4KRW8_9EUKA</name>
<dbReference type="InterPro" id="IPR003593">
    <property type="entry name" value="AAA+_ATPase"/>
</dbReference>
<accession>A0A1J4KRW8</accession>
<keyword evidence="6" id="KW-1133">Transmembrane helix</keyword>
<dbReference type="InterPro" id="IPR003439">
    <property type="entry name" value="ABC_transporter-like_ATP-bd"/>
</dbReference>
<feature type="transmembrane region" description="Helical" evidence="6">
    <location>
        <begin position="333"/>
        <end position="352"/>
    </location>
</feature>
<keyword evidence="1" id="KW-0813">Transport</keyword>
<dbReference type="SUPFAM" id="SSF52540">
    <property type="entry name" value="P-loop containing nucleoside triphosphate hydrolases"/>
    <property type="match status" value="1"/>
</dbReference>
<evidence type="ECO:0000313" key="9">
    <source>
        <dbReference type="Proteomes" id="UP000179807"/>
    </source>
</evidence>
<dbReference type="PANTHER" id="PTHR19229">
    <property type="entry name" value="ATP-BINDING CASSETTE TRANSPORTER SUBFAMILY A ABCA"/>
    <property type="match status" value="1"/>
</dbReference>
<evidence type="ECO:0000256" key="5">
    <source>
        <dbReference type="SAM" id="MobiDB-lite"/>
    </source>
</evidence>
<dbReference type="Gene3D" id="3.40.50.300">
    <property type="entry name" value="P-loop containing nucleotide triphosphate hydrolases"/>
    <property type="match status" value="1"/>
</dbReference>
<protein>
    <submittedName>
        <fullName evidence="8">ABC transporter family protein</fullName>
    </submittedName>
</protein>
<reference evidence="8" key="1">
    <citation type="submission" date="2016-10" db="EMBL/GenBank/DDBJ databases">
        <authorList>
            <person name="Benchimol M."/>
            <person name="Almeida L.G."/>
            <person name="Vasconcelos A.T."/>
            <person name="Perreira-Neves A."/>
            <person name="Rosa I.A."/>
            <person name="Tasca T."/>
            <person name="Bogo M.R."/>
            <person name="de Souza W."/>
        </authorList>
    </citation>
    <scope>NUCLEOTIDE SEQUENCE [LARGE SCALE GENOMIC DNA]</scope>
    <source>
        <strain evidence="8">K</strain>
    </source>
</reference>
<keyword evidence="6" id="KW-0812">Transmembrane</keyword>
<dbReference type="AlphaFoldDB" id="A0A1J4KRW8"/>
<dbReference type="GO" id="GO:0016887">
    <property type="term" value="F:ATP hydrolysis activity"/>
    <property type="evidence" value="ECO:0007669"/>
    <property type="project" value="InterPro"/>
</dbReference>
<feature type="transmembrane region" description="Helical" evidence="6">
    <location>
        <begin position="403"/>
        <end position="424"/>
    </location>
</feature>
<feature type="transmembrane region" description="Helical" evidence="6">
    <location>
        <begin position="46"/>
        <end position="64"/>
    </location>
</feature>
<evidence type="ECO:0000256" key="1">
    <source>
        <dbReference type="ARBA" id="ARBA00022448"/>
    </source>
</evidence>
<gene>
    <name evidence="8" type="ORF">TRFO_03565</name>
</gene>
<dbReference type="RefSeq" id="XP_068365700.1">
    <property type="nucleotide sequence ID" value="XM_068491379.1"/>
</dbReference>
<dbReference type="Pfam" id="PF00005">
    <property type="entry name" value="ABC_tran"/>
    <property type="match status" value="1"/>
</dbReference>
<dbReference type="GO" id="GO:0005319">
    <property type="term" value="F:lipid transporter activity"/>
    <property type="evidence" value="ECO:0007669"/>
    <property type="project" value="TreeGrafter"/>
</dbReference>
<dbReference type="SMART" id="SM00382">
    <property type="entry name" value="AAA"/>
    <property type="match status" value="1"/>
</dbReference>
<proteinExistence type="predicted"/>
<evidence type="ECO:0000256" key="2">
    <source>
        <dbReference type="ARBA" id="ARBA00022737"/>
    </source>
</evidence>
<dbReference type="PANTHER" id="PTHR19229:SF36">
    <property type="entry name" value="ATP-BINDING CASSETTE SUB-FAMILY A MEMBER 2"/>
    <property type="match status" value="1"/>
</dbReference>
<dbReference type="VEuPathDB" id="TrichDB:TRFO_03565"/>
<keyword evidence="2" id="KW-0677">Repeat</keyword>
<keyword evidence="6" id="KW-0472">Membrane</keyword>
<feature type="domain" description="ABC transporter" evidence="7">
    <location>
        <begin position="505"/>
        <end position="738"/>
    </location>
</feature>
<feature type="transmembrane region" description="Helical" evidence="6">
    <location>
        <begin position="224"/>
        <end position="243"/>
    </location>
</feature>
<organism evidence="8 9">
    <name type="scientific">Tritrichomonas foetus</name>
    <dbReference type="NCBI Taxonomy" id="1144522"/>
    <lineage>
        <taxon>Eukaryota</taxon>
        <taxon>Metamonada</taxon>
        <taxon>Parabasalia</taxon>
        <taxon>Tritrichomonadida</taxon>
        <taxon>Tritrichomonadidae</taxon>
        <taxon>Tritrichomonas</taxon>
    </lineage>
</organism>
<dbReference type="GO" id="GO:0016020">
    <property type="term" value="C:membrane"/>
    <property type="evidence" value="ECO:0007669"/>
    <property type="project" value="InterPro"/>
</dbReference>
<evidence type="ECO:0000256" key="4">
    <source>
        <dbReference type="ARBA" id="ARBA00022840"/>
    </source>
</evidence>
<dbReference type="EMBL" id="MLAK01000560">
    <property type="protein sequence ID" value="OHT12564.1"/>
    <property type="molecule type" value="Genomic_DNA"/>
</dbReference>
<dbReference type="GeneID" id="94826083"/>
<sequence>MRQLFESIENVSRSKKYLDEMSFFSFHHYHAILFRKYIIIKRTWKSLLLTMIFSGFVSCFSILIEKSISSLDNKIPQPYTFKSLNQLPTQLIFLNDSNISDFSRFVKIVSNLFFEETHQNISILYFESISELNDFSYQSTLERNGGFHFGASLTLEENKYFSESYFLKLYYNNSYRFQVESGVVESIGTNALWKYVLGEENGFSHSNINLQSKLVGFKFSKGRCAIIICGFSIFIPFIISQSINDLYSETLVYMKSNGLKTFSYWLASFTIDFLIWILQVTIVFLFYIVFGISPIINNGYYFYYSLIMTGPSLLLFCYCFIFCLSSPTNAPRQIFIAINSMMIIQVVIEMIYTKFCPPLFEDIISAFLPPISTYSSVYLSQTIDFINKYESFLWEKDNWHQRYVLHFWMQYVNIFVYSVLLTLIEKYSTYFVTVFEKRQYKKYAKYFIQNNHNNNHNFTQNEQNDSNEENSLNLNQENINTVNTSITKEAAEMEEMVRNSHDFSVRVEQVSRLFFDNHHQPITAVNNVSLGVRKNHLFGFLGANGAGKTTLIKMITGMLPISDGNIEIESININDLSDRSIICVCPQFNDHLIPEMTVLEHFTLYSLIYGQNQKESRILIREMIDRLDLSSILHQKVRDICFGDSRKLAIALCFFGPAKVILLDEPTTSLYSNTRKQVHTLILEKKETKTILLCTHLLHEADFLCDEISIMIKGRICTVDTPQNLTQKFGTSIKIDILLTNSSFDTNEKCSNFMTHFLPTAKLVISRPNSRIYKISNKDITFPELFNILEQGQTGDHGIVYFTCTSSSLEQTFLEIIKLAEQGDVEGSVSLLKFASTE</sequence>
<keyword evidence="4" id="KW-0067">ATP-binding</keyword>
<keyword evidence="3" id="KW-0547">Nucleotide-binding</keyword>
<evidence type="ECO:0000313" key="8">
    <source>
        <dbReference type="EMBL" id="OHT12564.1"/>
    </source>
</evidence>
<keyword evidence="9" id="KW-1185">Reference proteome</keyword>
<dbReference type="InterPro" id="IPR026082">
    <property type="entry name" value="ABCA"/>
</dbReference>